<evidence type="ECO:0000256" key="5">
    <source>
        <dbReference type="ARBA" id="ARBA00023002"/>
    </source>
</evidence>
<reference evidence="10" key="1">
    <citation type="submission" date="2022-08" db="EMBL/GenBank/DDBJ databases">
        <title>Novel sulfate-reducing endosymbionts in the free-living metamonad Anaeramoeba.</title>
        <authorList>
            <person name="Jerlstrom-Hultqvist J."/>
            <person name="Cepicka I."/>
            <person name="Gallot-Lavallee L."/>
            <person name="Salas-Leiva D."/>
            <person name="Curtis B.A."/>
            <person name="Zahonova K."/>
            <person name="Pipaliya S."/>
            <person name="Dacks J."/>
            <person name="Roger A.J."/>
        </authorList>
    </citation>
    <scope>NUCLEOTIDE SEQUENCE</scope>
    <source>
        <strain evidence="10">Schooner1</strain>
    </source>
</reference>
<dbReference type="InterPro" id="IPR006140">
    <property type="entry name" value="D-isomer_DH_NAD-bd"/>
</dbReference>
<evidence type="ECO:0000313" key="11">
    <source>
        <dbReference type="Proteomes" id="UP001146793"/>
    </source>
</evidence>
<dbReference type="Proteomes" id="UP001146793">
    <property type="component" value="Unassembled WGS sequence"/>
</dbReference>
<comment type="caution">
    <text evidence="9">The sequence shown here is derived from an EMBL/GenBank/DDBJ whole genome shotgun (WGS) entry which is preliminary data.</text>
</comment>
<accession>A0AAV7ZFG9</accession>
<evidence type="ECO:0000259" key="8">
    <source>
        <dbReference type="Pfam" id="PF02826"/>
    </source>
</evidence>
<dbReference type="GO" id="GO:0004617">
    <property type="term" value="F:phosphoglycerate dehydrogenase activity"/>
    <property type="evidence" value="ECO:0007669"/>
    <property type="project" value="TreeGrafter"/>
</dbReference>
<keyword evidence="5 6" id="KW-0560">Oxidoreductase</keyword>
<dbReference type="Pfam" id="PF02826">
    <property type="entry name" value="2-Hacid_dh_C"/>
    <property type="match status" value="1"/>
</dbReference>
<reference evidence="9" key="2">
    <citation type="submission" date="2022-08" db="EMBL/GenBank/DDBJ databases">
        <title>Novel sulphate-reducing endosymbionts in the free-living metamonad Anaeramoeba.</title>
        <authorList>
            <person name="Jerlstrom-Hultqvist J."/>
            <person name="Cepicka I."/>
            <person name="Gallot-Lavallee L."/>
            <person name="Salas-Leiva D."/>
            <person name="Curtis B.A."/>
            <person name="Zahonova K."/>
            <person name="Pipaliya S."/>
            <person name="Dacks J."/>
            <person name="Roger A.J."/>
        </authorList>
    </citation>
    <scope>NUCLEOTIDE SEQUENCE</scope>
    <source>
        <strain evidence="9">Busselton2</strain>
    </source>
</reference>
<evidence type="ECO:0000256" key="3">
    <source>
        <dbReference type="ARBA" id="ARBA00022553"/>
    </source>
</evidence>
<evidence type="ECO:0000259" key="7">
    <source>
        <dbReference type="Pfam" id="PF00389"/>
    </source>
</evidence>
<feature type="domain" description="D-isomer specific 2-hydroxyacid dehydrogenase NAD-binding" evidence="8">
    <location>
        <begin position="105"/>
        <end position="284"/>
    </location>
</feature>
<evidence type="ECO:0000256" key="2">
    <source>
        <dbReference type="ARBA" id="ARBA00021582"/>
    </source>
</evidence>
<dbReference type="SUPFAM" id="SSF51735">
    <property type="entry name" value="NAD(P)-binding Rossmann-fold domains"/>
    <property type="match status" value="1"/>
</dbReference>
<protein>
    <recommendedName>
        <fullName evidence="2">D-3-phosphoglycerate dehydrogenase</fullName>
    </recommendedName>
</protein>
<sequence length="322" mass="35318">MTKFFIADKVDPFVVKTFGEIGEVINNPGATAEKLPELIGDSNFLVVRSTRVTEETIKAATKLKVIIRAGAGVDTINIEAATKNGIFVCNCPGTNSHAVVELVIGHMICADRELFSTTTILKDGKWCKKQFTKSRGLFGRKLGIVGLGYIGRLVAKAAKGLGMAVAAYDKYVPKEAMEKLEVEWIESVDKLCEVSDVMTLHTVLTEETKHMFNLEMFRKCKDGMIFINASRGGVVDQSCIPQIVKEKGIKFALDVYEDEPSVNDEEFPHTELAKALTSMTPHIGASTLQAAEAVGLMTIDIAKYFLENEKPPKLNVVNKTLL</sequence>
<dbReference type="InterPro" id="IPR006139">
    <property type="entry name" value="D-isomer_2_OHA_DH_cat_dom"/>
</dbReference>
<gene>
    <name evidence="9" type="ORF">M0812_14445</name>
    <name evidence="10" type="ORF">M0813_28348</name>
</gene>
<organism evidence="9 11">
    <name type="scientific">Anaeramoeba flamelloides</name>
    <dbReference type="NCBI Taxonomy" id="1746091"/>
    <lineage>
        <taxon>Eukaryota</taxon>
        <taxon>Metamonada</taxon>
        <taxon>Anaeramoebidae</taxon>
        <taxon>Anaeramoeba</taxon>
    </lineage>
</organism>
<name>A0AAV7ZFG9_9EUKA</name>
<keyword evidence="4" id="KW-0007">Acetylation</keyword>
<dbReference type="EMBL" id="JANTQA010000030">
    <property type="protein sequence ID" value="KAJ3440772.1"/>
    <property type="molecule type" value="Genomic_DNA"/>
</dbReference>
<dbReference type="PANTHER" id="PTHR42938:SF22">
    <property type="entry name" value="D-3-PHOSPHOGLYCERATE DEHYDROGENASE"/>
    <property type="match status" value="1"/>
</dbReference>
<dbReference type="PANTHER" id="PTHR42938">
    <property type="entry name" value="FORMATE DEHYDROGENASE 1"/>
    <property type="match status" value="1"/>
</dbReference>
<dbReference type="Proteomes" id="UP001150062">
    <property type="component" value="Unassembled WGS sequence"/>
</dbReference>
<dbReference type="Pfam" id="PF00389">
    <property type="entry name" value="2-Hacid_dh"/>
    <property type="match status" value="1"/>
</dbReference>
<evidence type="ECO:0000313" key="12">
    <source>
        <dbReference type="Proteomes" id="UP001150062"/>
    </source>
</evidence>
<dbReference type="EMBL" id="JAOAOG010000254">
    <property type="protein sequence ID" value="KAJ6235789.1"/>
    <property type="molecule type" value="Genomic_DNA"/>
</dbReference>
<evidence type="ECO:0000256" key="1">
    <source>
        <dbReference type="ARBA" id="ARBA00011881"/>
    </source>
</evidence>
<dbReference type="InterPro" id="IPR029753">
    <property type="entry name" value="D-isomer_DH_CS"/>
</dbReference>
<dbReference type="SUPFAM" id="SSF52283">
    <property type="entry name" value="Formate/glycerate dehydrogenase catalytic domain-like"/>
    <property type="match status" value="1"/>
</dbReference>
<evidence type="ECO:0000313" key="9">
    <source>
        <dbReference type="EMBL" id="KAJ3440772.1"/>
    </source>
</evidence>
<keyword evidence="3" id="KW-0597">Phosphoprotein</keyword>
<dbReference type="AlphaFoldDB" id="A0AAV7ZFG9"/>
<dbReference type="Gene3D" id="3.40.50.720">
    <property type="entry name" value="NAD(P)-binding Rossmann-like Domain"/>
    <property type="match status" value="2"/>
</dbReference>
<evidence type="ECO:0000313" key="10">
    <source>
        <dbReference type="EMBL" id="KAJ6235789.1"/>
    </source>
</evidence>
<comment type="similarity">
    <text evidence="6">Belongs to the D-isomer specific 2-hydroxyacid dehydrogenase family.</text>
</comment>
<evidence type="ECO:0000256" key="4">
    <source>
        <dbReference type="ARBA" id="ARBA00022990"/>
    </source>
</evidence>
<dbReference type="InterPro" id="IPR036291">
    <property type="entry name" value="NAD(P)-bd_dom_sf"/>
</dbReference>
<feature type="domain" description="D-isomer specific 2-hydroxyacid dehydrogenase catalytic" evidence="7">
    <location>
        <begin position="5"/>
        <end position="312"/>
    </location>
</feature>
<comment type="subunit">
    <text evidence="1">Homotetramer.</text>
</comment>
<dbReference type="GO" id="GO:0051287">
    <property type="term" value="F:NAD binding"/>
    <property type="evidence" value="ECO:0007669"/>
    <property type="project" value="InterPro"/>
</dbReference>
<proteinExistence type="inferred from homology"/>
<dbReference type="PROSITE" id="PS00671">
    <property type="entry name" value="D_2_HYDROXYACID_DH_3"/>
    <property type="match status" value="1"/>
</dbReference>
<evidence type="ECO:0000256" key="6">
    <source>
        <dbReference type="RuleBase" id="RU003719"/>
    </source>
</evidence>
<keyword evidence="12" id="KW-1185">Reference proteome</keyword>